<dbReference type="RefSeq" id="WP_057825715.1">
    <property type="nucleotide sequence ID" value="NZ_AZFX01000094.1"/>
</dbReference>
<feature type="signal peptide" evidence="1">
    <location>
        <begin position="1"/>
        <end position="19"/>
    </location>
</feature>
<protein>
    <recommendedName>
        <fullName evidence="4">DUF5640 domain-containing protein</fullName>
    </recommendedName>
</protein>
<organism evidence="2 3">
    <name type="scientific">Lapidilactobacillus concavus DSM 17758</name>
    <dbReference type="NCBI Taxonomy" id="1423735"/>
    <lineage>
        <taxon>Bacteria</taxon>
        <taxon>Bacillati</taxon>
        <taxon>Bacillota</taxon>
        <taxon>Bacilli</taxon>
        <taxon>Lactobacillales</taxon>
        <taxon>Lactobacillaceae</taxon>
        <taxon>Lapidilactobacillus</taxon>
    </lineage>
</organism>
<dbReference type="EMBL" id="AZFX01000094">
    <property type="protein sequence ID" value="KRM08057.1"/>
    <property type="molecule type" value="Genomic_DNA"/>
</dbReference>
<evidence type="ECO:0000313" key="3">
    <source>
        <dbReference type="Proteomes" id="UP000051315"/>
    </source>
</evidence>
<proteinExistence type="predicted"/>
<accession>A0A0R1VYA4</accession>
<reference evidence="2 3" key="1">
    <citation type="journal article" date="2015" name="Genome Announc.">
        <title>Expanding the biotechnology potential of lactobacilli through comparative genomics of 213 strains and associated genera.</title>
        <authorList>
            <person name="Sun Z."/>
            <person name="Harris H.M."/>
            <person name="McCann A."/>
            <person name="Guo C."/>
            <person name="Argimon S."/>
            <person name="Zhang W."/>
            <person name="Yang X."/>
            <person name="Jeffery I.B."/>
            <person name="Cooney J.C."/>
            <person name="Kagawa T.F."/>
            <person name="Liu W."/>
            <person name="Song Y."/>
            <person name="Salvetti E."/>
            <person name="Wrobel A."/>
            <person name="Rasinkangas P."/>
            <person name="Parkhill J."/>
            <person name="Rea M.C."/>
            <person name="O'Sullivan O."/>
            <person name="Ritari J."/>
            <person name="Douillard F.P."/>
            <person name="Paul Ross R."/>
            <person name="Yang R."/>
            <person name="Briner A.E."/>
            <person name="Felis G.E."/>
            <person name="de Vos W.M."/>
            <person name="Barrangou R."/>
            <person name="Klaenhammer T.R."/>
            <person name="Caufield P.W."/>
            <person name="Cui Y."/>
            <person name="Zhang H."/>
            <person name="O'Toole P.W."/>
        </authorList>
    </citation>
    <scope>NUCLEOTIDE SEQUENCE [LARGE SCALE GENOMIC DNA]</scope>
    <source>
        <strain evidence="2 3">DSM 17758</strain>
    </source>
</reference>
<dbReference type="PROSITE" id="PS51257">
    <property type="entry name" value="PROKAR_LIPOPROTEIN"/>
    <property type="match status" value="1"/>
</dbReference>
<dbReference type="Proteomes" id="UP000051315">
    <property type="component" value="Unassembled WGS sequence"/>
</dbReference>
<dbReference type="STRING" id="1423735.FC15_GL000736"/>
<comment type="caution">
    <text evidence="2">The sequence shown here is derived from an EMBL/GenBank/DDBJ whole genome shotgun (WGS) entry which is preliminary data.</text>
</comment>
<dbReference type="OrthoDB" id="2288001at2"/>
<evidence type="ECO:0000256" key="1">
    <source>
        <dbReference type="SAM" id="SignalP"/>
    </source>
</evidence>
<keyword evidence="1" id="KW-0732">Signal</keyword>
<dbReference type="AlphaFoldDB" id="A0A0R1VYA4"/>
<keyword evidence="3" id="KW-1185">Reference proteome</keyword>
<feature type="chain" id="PRO_5038566359" description="DUF5640 domain-containing protein" evidence="1">
    <location>
        <begin position="20"/>
        <end position="267"/>
    </location>
</feature>
<name>A0A0R1VYA4_9LACO</name>
<evidence type="ECO:0008006" key="4">
    <source>
        <dbReference type="Google" id="ProtNLM"/>
    </source>
</evidence>
<dbReference type="PATRIC" id="fig|1423735.3.peg.767"/>
<sequence length="267" mass="29224">MKHKVSLIMTLLASVCLLASCGQNEQQAKTSSRASQSSARVKSSQLKKTDLSTIQMIGQWQSTNGMTFSFGNDGKWTYQSTSTSPASGTFQLAGAYQKQLLLKLHGLDQAIGGIGNYLGMKLSDNDQKLYIVGFGEFTPKSKIQNLTQSAKTEMSNVINTTPQTPAQQLVGTWMNTDEDAADRLTTNFDPDGHYQRFSTQTNTVESGTFTAELAQNDPSQLTLTLTTQDGVKSQESYEVNSAWTQLTSHKDQSSSIYVKNQMPDSVD</sequence>
<gene>
    <name evidence="2" type="ORF">FC15_GL000736</name>
</gene>
<evidence type="ECO:0000313" key="2">
    <source>
        <dbReference type="EMBL" id="KRM08057.1"/>
    </source>
</evidence>